<comment type="caution">
    <text evidence="1">The sequence shown here is derived from an EMBL/GenBank/DDBJ whole genome shotgun (WGS) entry which is preliminary data.</text>
</comment>
<gene>
    <name evidence="1" type="ORF">H9638_07015</name>
</gene>
<sequence>MSSDQPAANTQWWSRLEPATRTWLMNNNGDAVPDGVAAEVLRAGGPAALPAEVPAEEDGGQGGLYYSDEVIDWIEATANAEDA</sequence>
<keyword evidence="2" id="KW-1185">Reference proteome</keyword>
<organism evidence="1 2">
    <name type="scientific">Arthrobacter pullicola</name>
    <dbReference type="NCBI Taxonomy" id="2762224"/>
    <lineage>
        <taxon>Bacteria</taxon>
        <taxon>Bacillati</taxon>
        <taxon>Actinomycetota</taxon>
        <taxon>Actinomycetes</taxon>
        <taxon>Micrococcales</taxon>
        <taxon>Micrococcaceae</taxon>
        <taxon>Arthrobacter</taxon>
    </lineage>
</organism>
<proteinExistence type="predicted"/>
<accession>A0ABR8YH72</accession>
<dbReference type="Proteomes" id="UP000652763">
    <property type="component" value="Unassembled WGS sequence"/>
</dbReference>
<evidence type="ECO:0000313" key="1">
    <source>
        <dbReference type="EMBL" id="MBD8043560.1"/>
    </source>
</evidence>
<dbReference type="RefSeq" id="WP_191746503.1">
    <property type="nucleotide sequence ID" value="NZ_JACSQC010000003.1"/>
</dbReference>
<protein>
    <submittedName>
        <fullName evidence="1">Uncharacterized protein</fullName>
    </submittedName>
</protein>
<evidence type="ECO:0000313" key="2">
    <source>
        <dbReference type="Proteomes" id="UP000652763"/>
    </source>
</evidence>
<name>A0ABR8YH72_9MICC</name>
<dbReference type="EMBL" id="JACSQC010000003">
    <property type="protein sequence ID" value="MBD8043560.1"/>
    <property type="molecule type" value="Genomic_DNA"/>
</dbReference>
<reference evidence="1 2" key="1">
    <citation type="submission" date="2020-08" db="EMBL/GenBank/DDBJ databases">
        <title>A Genomic Blueprint of the Chicken Gut Microbiome.</title>
        <authorList>
            <person name="Gilroy R."/>
            <person name="Ravi A."/>
            <person name="Getino M."/>
            <person name="Pursley I."/>
            <person name="Horton D.L."/>
            <person name="Alikhan N.-F."/>
            <person name="Baker D."/>
            <person name="Gharbi K."/>
            <person name="Hall N."/>
            <person name="Watson M."/>
            <person name="Adriaenssens E.M."/>
            <person name="Foster-Nyarko E."/>
            <person name="Jarju S."/>
            <person name="Secka A."/>
            <person name="Antonio M."/>
            <person name="Oren A."/>
            <person name="Chaudhuri R."/>
            <person name="La Ragione R.M."/>
            <person name="Hildebrand F."/>
            <person name="Pallen M.J."/>
        </authorList>
    </citation>
    <scope>NUCLEOTIDE SEQUENCE [LARGE SCALE GENOMIC DNA]</scope>
    <source>
        <strain evidence="1 2">Sa2BUA2</strain>
    </source>
</reference>